<evidence type="ECO:0008006" key="3">
    <source>
        <dbReference type="Google" id="ProtNLM"/>
    </source>
</evidence>
<accession>A0A0M0HUN4</accession>
<name>A0A0M0HUN4_9VIBR</name>
<reference evidence="2" key="1">
    <citation type="submission" date="2015-08" db="EMBL/GenBank/DDBJ databases">
        <title>Vibrio galatheae sp. nov., a novel member of the Vibrionaceae family isolated from the Solomon Islands.</title>
        <authorList>
            <person name="Giubergia S."/>
            <person name="Machado H."/>
            <person name="Mateiu R.V."/>
            <person name="Gram L."/>
        </authorList>
    </citation>
    <scope>NUCLEOTIDE SEQUENCE [LARGE SCALE GENOMIC DNA]</scope>
    <source>
        <strain evidence="2">DSM 19134</strain>
    </source>
</reference>
<dbReference type="OrthoDB" id="5918411at2"/>
<dbReference type="InterPro" id="IPR014513">
    <property type="entry name" value="UCP021525"/>
</dbReference>
<dbReference type="Proteomes" id="UP000037530">
    <property type="component" value="Unassembled WGS sequence"/>
</dbReference>
<protein>
    <recommendedName>
        <fullName evidence="3">Nucleotidyltransferase</fullName>
    </recommendedName>
</protein>
<dbReference type="PATRIC" id="fig|171383.3.peg.4173"/>
<comment type="caution">
    <text evidence="1">The sequence shown here is derived from an EMBL/GenBank/DDBJ whole genome shotgun (WGS) entry which is preliminary data.</text>
</comment>
<evidence type="ECO:0000313" key="2">
    <source>
        <dbReference type="Proteomes" id="UP000037530"/>
    </source>
</evidence>
<proteinExistence type="predicted"/>
<dbReference type="PIRSF" id="PIRSF021525">
    <property type="entry name" value="UCP021525"/>
    <property type="match status" value="1"/>
</dbReference>
<keyword evidence="2" id="KW-1185">Reference proteome</keyword>
<dbReference type="EMBL" id="LHPI01000027">
    <property type="protein sequence ID" value="KOO05780.1"/>
    <property type="molecule type" value="Genomic_DNA"/>
</dbReference>
<dbReference type="RefSeq" id="WP_053410881.1">
    <property type="nucleotide sequence ID" value="NZ_LHPI01000027.1"/>
</dbReference>
<dbReference type="AlphaFoldDB" id="A0A0M0HUN4"/>
<organism evidence="1 2">
    <name type="scientific">Vibrio hepatarius</name>
    <dbReference type="NCBI Taxonomy" id="171383"/>
    <lineage>
        <taxon>Bacteria</taxon>
        <taxon>Pseudomonadati</taxon>
        <taxon>Pseudomonadota</taxon>
        <taxon>Gammaproteobacteria</taxon>
        <taxon>Vibrionales</taxon>
        <taxon>Vibrionaceae</taxon>
        <taxon>Vibrio</taxon>
        <taxon>Vibrio oreintalis group</taxon>
    </lineage>
</organism>
<sequence>MTSTYTSKHSLNQEFIEALSYVVKVTNALDIPYFIAGATARDIVMHGIFGHAPGRATADIDTAIFVNTWVQFEDIKTSLISSGLIETDLVHRLREPKSGYPVDILPFGDLEDDERRIQWPPKHEETMSVIGFKEAFESSIKVVIDGLTFNVASLPGIALMKLIAWGERGNENSKDASDFFLLMNKYQLIHQDRLWESYVPQDFDWNVELVTAFLLGFDVRDILKEESEEVLLDIKNKHQDRLITGMVKGHGTVDIDALEKQLEAFWRGVFDERQREQGD</sequence>
<gene>
    <name evidence="1" type="ORF">AKJ31_20425</name>
</gene>
<evidence type="ECO:0000313" key="1">
    <source>
        <dbReference type="EMBL" id="KOO05780.1"/>
    </source>
</evidence>
<dbReference type="STRING" id="171383.AKJ31_20425"/>